<organism evidence="1">
    <name type="scientific">Arundo donax</name>
    <name type="common">Giant reed</name>
    <name type="synonym">Donax arundinaceus</name>
    <dbReference type="NCBI Taxonomy" id="35708"/>
    <lineage>
        <taxon>Eukaryota</taxon>
        <taxon>Viridiplantae</taxon>
        <taxon>Streptophyta</taxon>
        <taxon>Embryophyta</taxon>
        <taxon>Tracheophyta</taxon>
        <taxon>Spermatophyta</taxon>
        <taxon>Magnoliopsida</taxon>
        <taxon>Liliopsida</taxon>
        <taxon>Poales</taxon>
        <taxon>Poaceae</taxon>
        <taxon>PACMAD clade</taxon>
        <taxon>Arundinoideae</taxon>
        <taxon>Arundineae</taxon>
        <taxon>Arundo</taxon>
    </lineage>
</organism>
<proteinExistence type="predicted"/>
<sequence>MLSLSIILHFYIFFARESYIVSSIFVCHAFSL</sequence>
<evidence type="ECO:0000313" key="1">
    <source>
        <dbReference type="EMBL" id="JAE37162.1"/>
    </source>
</evidence>
<accession>A0A0A9HKB0</accession>
<reference evidence="1" key="1">
    <citation type="submission" date="2014-09" db="EMBL/GenBank/DDBJ databases">
        <authorList>
            <person name="Magalhaes I.L.F."/>
            <person name="Oliveira U."/>
            <person name="Santos F.R."/>
            <person name="Vidigal T.H.D.A."/>
            <person name="Brescovit A.D."/>
            <person name="Santos A.J."/>
        </authorList>
    </citation>
    <scope>NUCLEOTIDE SEQUENCE</scope>
    <source>
        <tissue evidence="1">Shoot tissue taken approximately 20 cm above the soil surface</tissue>
    </source>
</reference>
<name>A0A0A9HKB0_ARUDO</name>
<dbReference type="EMBL" id="GBRH01160734">
    <property type="protein sequence ID" value="JAE37162.1"/>
    <property type="molecule type" value="Transcribed_RNA"/>
</dbReference>
<reference evidence="1" key="2">
    <citation type="journal article" date="2015" name="Data Brief">
        <title>Shoot transcriptome of the giant reed, Arundo donax.</title>
        <authorList>
            <person name="Barrero R.A."/>
            <person name="Guerrero F.D."/>
            <person name="Moolhuijzen P."/>
            <person name="Goolsby J.A."/>
            <person name="Tidwell J."/>
            <person name="Bellgard S.E."/>
            <person name="Bellgard M.I."/>
        </authorList>
    </citation>
    <scope>NUCLEOTIDE SEQUENCE</scope>
    <source>
        <tissue evidence="1">Shoot tissue taken approximately 20 cm above the soil surface</tissue>
    </source>
</reference>
<dbReference type="AlphaFoldDB" id="A0A0A9HKB0"/>
<protein>
    <submittedName>
        <fullName evidence="1">Uncharacterized protein</fullName>
    </submittedName>
</protein>